<organism evidence="1 2">
    <name type="scientific">Synaphobranchus kaupii</name>
    <name type="common">Kaup's arrowtooth eel</name>
    <dbReference type="NCBI Taxonomy" id="118154"/>
    <lineage>
        <taxon>Eukaryota</taxon>
        <taxon>Metazoa</taxon>
        <taxon>Chordata</taxon>
        <taxon>Craniata</taxon>
        <taxon>Vertebrata</taxon>
        <taxon>Euteleostomi</taxon>
        <taxon>Actinopterygii</taxon>
        <taxon>Neopterygii</taxon>
        <taxon>Teleostei</taxon>
        <taxon>Anguilliformes</taxon>
        <taxon>Synaphobranchidae</taxon>
        <taxon>Synaphobranchus</taxon>
    </lineage>
</organism>
<dbReference type="OrthoDB" id="10540448at2759"/>
<reference evidence="1" key="1">
    <citation type="journal article" date="2023" name="Science">
        <title>Genome structures resolve the early diversification of teleost fishes.</title>
        <authorList>
            <person name="Parey E."/>
            <person name="Louis A."/>
            <person name="Montfort J."/>
            <person name="Bouchez O."/>
            <person name="Roques C."/>
            <person name="Iampietro C."/>
            <person name="Lluch J."/>
            <person name="Castinel A."/>
            <person name="Donnadieu C."/>
            <person name="Desvignes T."/>
            <person name="Floi Bucao C."/>
            <person name="Jouanno E."/>
            <person name="Wen M."/>
            <person name="Mejri S."/>
            <person name="Dirks R."/>
            <person name="Jansen H."/>
            <person name="Henkel C."/>
            <person name="Chen W.J."/>
            <person name="Zahm M."/>
            <person name="Cabau C."/>
            <person name="Klopp C."/>
            <person name="Thompson A.W."/>
            <person name="Robinson-Rechavi M."/>
            <person name="Braasch I."/>
            <person name="Lecointre G."/>
            <person name="Bobe J."/>
            <person name="Postlethwait J.H."/>
            <person name="Berthelot C."/>
            <person name="Roest Crollius H."/>
            <person name="Guiguen Y."/>
        </authorList>
    </citation>
    <scope>NUCLEOTIDE SEQUENCE</scope>
    <source>
        <strain evidence="1">WJC10195</strain>
    </source>
</reference>
<dbReference type="EMBL" id="JAINUF010000011">
    <property type="protein sequence ID" value="KAJ8347204.1"/>
    <property type="molecule type" value="Genomic_DNA"/>
</dbReference>
<evidence type="ECO:0000313" key="2">
    <source>
        <dbReference type="Proteomes" id="UP001152622"/>
    </source>
</evidence>
<sequence length="75" mass="8358">MSENSCAPVNAPQSSSCGIDCWCFGATLDLAITKETWTMSSLFNVSWKACPGTLWWCPCVRLDMSEREKHKHAVC</sequence>
<comment type="caution">
    <text evidence="1">The sequence shown here is derived from an EMBL/GenBank/DDBJ whole genome shotgun (WGS) entry which is preliminary data.</text>
</comment>
<keyword evidence="2" id="KW-1185">Reference proteome</keyword>
<protein>
    <submittedName>
        <fullName evidence="1">Uncharacterized protein</fullName>
    </submittedName>
</protein>
<evidence type="ECO:0000313" key="1">
    <source>
        <dbReference type="EMBL" id="KAJ8347204.1"/>
    </source>
</evidence>
<gene>
    <name evidence="1" type="ORF">SKAU_G00286050</name>
</gene>
<dbReference type="AlphaFoldDB" id="A0A9Q1EY90"/>
<name>A0A9Q1EY90_SYNKA</name>
<accession>A0A9Q1EY90</accession>
<dbReference type="Proteomes" id="UP001152622">
    <property type="component" value="Chromosome 11"/>
</dbReference>
<proteinExistence type="predicted"/>